<gene>
    <name evidence="8" type="ORF">OLEA9_A086968</name>
</gene>
<dbReference type="AlphaFoldDB" id="A0A8S0QRH3"/>
<feature type="domain" description="POP1 C-terminal" evidence="7">
    <location>
        <begin position="726"/>
        <end position="817"/>
    </location>
</feature>
<accession>A0A8S0QRH3</accession>
<evidence type="ECO:0000313" key="8">
    <source>
        <dbReference type="EMBL" id="CAA2967008.1"/>
    </source>
</evidence>
<keyword evidence="2" id="KW-0819">tRNA processing</keyword>
<dbReference type="InterPro" id="IPR012590">
    <property type="entry name" value="POPLD_dom"/>
</dbReference>
<dbReference type="Gramene" id="OE9A086968T2">
    <property type="protein sequence ID" value="OE9A086968C2"/>
    <property type="gene ID" value="OE9A086968"/>
</dbReference>
<organism evidence="8 9">
    <name type="scientific">Olea europaea subsp. europaea</name>
    <dbReference type="NCBI Taxonomy" id="158383"/>
    <lineage>
        <taxon>Eukaryota</taxon>
        <taxon>Viridiplantae</taxon>
        <taxon>Streptophyta</taxon>
        <taxon>Embryophyta</taxon>
        <taxon>Tracheophyta</taxon>
        <taxon>Spermatophyta</taxon>
        <taxon>Magnoliopsida</taxon>
        <taxon>eudicotyledons</taxon>
        <taxon>Gunneridae</taxon>
        <taxon>Pentapetalae</taxon>
        <taxon>asterids</taxon>
        <taxon>lamiids</taxon>
        <taxon>Lamiales</taxon>
        <taxon>Oleaceae</taxon>
        <taxon>Oleeae</taxon>
        <taxon>Olea</taxon>
    </lineage>
</organism>
<comment type="subcellular location">
    <subcellularLocation>
        <location evidence="1">Nucleus</location>
    </subcellularLocation>
</comment>
<name>A0A8S0QRH3_OLEEU</name>
<dbReference type="GO" id="GO:0006364">
    <property type="term" value="P:rRNA processing"/>
    <property type="evidence" value="ECO:0007669"/>
    <property type="project" value="EnsemblPlants"/>
</dbReference>
<dbReference type="Pfam" id="PF08170">
    <property type="entry name" value="POPLD"/>
    <property type="match status" value="1"/>
</dbReference>
<keyword evidence="3" id="KW-0539">Nucleus</keyword>
<dbReference type="InterPro" id="IPR039182">
    <property type="entry name" value="Pop1"/>
</dbReference>
<dbReference type="PANTHER" id="PTHR22731">
    <property type="entry name" value="RIBONUCLEASES P/MRP PROTEIN SUBUNIT POP1"/>
    <property type="match status" value="1"/>
</dbReference>
<proteinExistence type="predicted"/>
<dbReference type="OrthoDB" id="442863at2759"/>
<evidence type="ECO:0000313" key="9">
    <source>
        <dbReference type="Proteomes" id="UP000594638"/>
    </source>
</evidence>
<feature type="domain" description="Pop1 N-terminal" evidence="5">
    <location>
        <begin position="119"/>
        <end position="177"/>
    </location>
</feature>
<dbReference type="InterPro" id="IPR009723">
    <property type="entry name" value="Pop1_N"/>
</dbReference>
<dbReference type="Pfam" id="PF06978">
    <property type="entry name" value="POP1_N"/>
    <property type="match status" value="1"/>
</dbReference>
<evidence type="ECO:0000256" key="2">
    <source>
        <dbReference type="ARBA" id="ARBA00022694"/>
    </source>
</evidence>
<feature type="region of interest" description="Disordered" evidence="4">
    <location>
        <begin position="49"/>
        <end position="95"/>
    </location>
</feature>
<dbReference type="GO" id="GO:0005655">
    <property type="term" value="C:nucleolar ribonuclease P complex"/>
    <property type="evidence" value="ECO:0007669"/>
    <property type="project" value="InterPro"/>
</dbReference>
<dbReference type="EMBL" id="CACTIH010001873">
    <property type="protein sequence ID" value="CAA2967008.1"/>
    <property type="molecule type" value="Genomic_DNA"/>
</dbReference>
<evidence type="ECO:0000256" key="1">
    <source>
        <dbReference type="ARBA" id="ARBA00004123"/>
    </source>
</evidence>
<comment type="caution">
    <text evidence="8">The sequence shown here is derived from an EMBL/GenBank/DDBJ whole genome shotgun (WGS) entry which is preliminary data.</text>
</comment>
<dbReference type="InterPro" id="IPR055079">
    <property type="entry name" value="POP1_C"/>
</dbReference>
<reference evidence="8 9" key="1">
    <citation type="submission" date="2019-12" db="EMBL/GenBank/DDBJ databases">
        <authorList>
            <person name="Alioto T."/>
            <person name="Alioto T."/>
            <person name="Gomez Garrido J."/>
        </authorList>
    </citation>
    <scope>NUCLEOTIDE SEQUENCE [LARGE SCALE GENOMIC DNA]</scope>
</reference>
<evidence type="ECO:0000259" key="7">
    <source>
        <dbReference type="Pfam" id="PF22770"/>
    </source>
</evidence>
<keyword evidence="9" id="KW-1185">Reference proteome</keyword>
<sequence>MVTDGSKPQASAAPPHKLVVLKFAESRASELESLHSVVANRVNNDFRCRRNKRRRTTGHDDRVGRNRFRKKQRVGIKYMNKSDSSKKDEKKVSRRLRRRVELSKNPESGFCTSGDGMKRLRTHVWHAKRFKMIKLWGFHIPLGLHGRGRGSRALLNKLKCGVLVHDMSHCGAVQLEGPEDMLLSVLRSVLVPSPSTHSQDRLHNMLSGNIFGSALLHHAGKPFSPTIAPVTYLWRPLTQIAVNREVHKASLCDEKQSIDNGDPFRQLWVWIHSAAFREGYDALRSACERQMDVTGHSLKFTSREGQLGNLELIGSNAVQLLGRILQPVSCISESSWHLKKFSAGEDEEESKKTSILKNEEQISSSAIISLTVNDPRTSSRKAIETVSEEKPPGLLGKNKEQTRLERDAQWLLFCTNNEDCSVAEPIDLWDASRGICPPVEESVICMEKHHQRKEFICLGGTHSGIQNASIEGNSSRLCPILLLKNENLEGSVTRWSIILPLSWVKVFWFSLVSNGAHAIGLREKHQIACEAGLPYFPLDFPDCEAYSHFMAMEAVASDQKAVLCPPSTRPPKVPIPPPWDCVRLTLDKESSKAENSQSQVEKFSEEDGGHGAPFKGFVARTSSMLIGFLNKLDANHLLLFPKMLDQKNCMYKYMKDKEILKQDAVNLEVNSCKKKCFLRVLLLAYKEGVFEQGAVVCAPHITDVLTFRSQTNREHQLPQYSLQSYFEQKQSGEWELQVPQDPAVLESYRWPIGFITTGFVRGSKKPVAGALCEATLLSRLREEQWKALPVRQRKKEIYVLVRNLRSTAYRLALATIVLEQREEDIKFM</sequence>
<feature type="domain" description="POPLD" evidence="6">
    <location>
        <begin position="494"/>
        <end position="570"/>
    </location>
</feature>
<dbReference type="Gramene" id="OE9A086968T1">
    <property type="protein sequence ID" value="OE9A086968C1"/>
    <property type="gene ID" value="OE9A086968"/>
</dbReference>
<evidence type="ECO:0000256" key="3">
    <source>
        <dbReference type="ARBA" id="ARBA00023242"/>
    </source>
</evidence>
<evidence type="ECO:0000259" key="6">
    <source>
        <dbReference type="Pfam" id="PF08170"/>
    </source>
</evidence>
<dbReference type="PANTHER" id="PTHR22731:SF3">
    <property type="entry name" value="RIBONUCLEASES P_MRP PROTEIN SUBUNIT POP1"/>
    <property type="match status" value="1"/>
</dbReference>
<dbReference type="GO" id="GO:0001682">
    <property type="term" value="P:tRNA 5'-leader removal"/>
    <property type="evidence" value="ECO:0007669"/>
    <property type="project" value="InterPro"/>
</dbReference>
<dbReference type="Proteomes" id="UP000594638">
    <property type="component" value="Unassembled WGS sequence"/>
</dbReference>
<dbReference type="GO" id="GO:0000172">
    <property type="term" value="C:ribonuclease MRP complex"/>
    <property type="evidence" value="ECO:0007669"/>
    <property type="project" value="InterPro"/>
</dbReference>
<dbReference type="Pfam" id="PF22770">
    <property type="entry name" value="POP1_C"/>
    <property type="match status" value="1"/>
</dbReference>
<evidence type="ECO:0000256" key="4">
    <source>
        <dbReference type="SAM" id="MobiDB-lite"/>
    </source>
</evidence>
<protein>
    <submittedName>
        <fullName evidence="8">Ribonucleases P MRP subunit POP1 isoform X1</fullName>
    </submittedName>
</protein>
<evidence type="ECO:0000259" key="5">
    <source>
        <dbReference type="Pfam" id="PF06978"/>
    </source>
</evidence>
<feature type="compositionally biased region" description="Basic residues" evidence="4">
    <location>
        <begin position="65"/>
        <end position="74"/>
    </location>
</feature>